<evidence type="ECO:0000313" key="1">
    <source>
        <dbReference type="EMBL" id="CAE0007700.1"/>
    </source>
</evidence>
<sequence>MMATRFISRSSRYSSADAAAAAARLPQQQRKKVARRRNHVFVQNNKGPLRAQKQAHLRFLTQQQASSASSANADAAPSAYSSSFTMNETRVVANVAGQEVTQKLERWMQIAEVVFAISVVRYAIEIAVDVRLILSAPGSILTLKSVLSMLWEHSSIVSPLAITGLIAQARLGLFARQQLVPALICDATAMHFFRKQQDHETPTKTEETEVEEPTTIAVSLRVLPGDNEDELVPNEELRSRARTLVPDNKAWSELVEELFPFLSPLANLFQRLAWVVLTIELPQLVSAIKVLVATGVTGAV</sequence>
<protein>
    <submittedName>
        <fullName evidence="1">Uncharacterized protein</fullName>
    </submittedName>
</protein>
<proteinExistence type="predicted"/>
<reference evidence="1" key="1">
    <citation type="submission" date="2021-01" db="EMBL/GenBank/DDBJ databases">
        <authorList>
            <person name="Corre E."/>
            <person name="Pelletier E."/>
            <person name="Niang G."/>
            <person name="Scheremetjew M."/>
            <person name="Finn R."/>
            <person name="Kale V."/>
            <person name="Holt S."/>
            <person name="Cochrane G."/>
            <person name="Meng A."/>
            <person name="Brown T."/>
            <person name="Cohen L."/>
        </authorList>
    </citation>
    <scope>NUCLEOTIDE SEQUENCE</scope>
    <source>
        <strain evidence="1">RCC2336</strain>
    </source>
</reference>
<organism evidence="1">
    <name type="scientific">Pycnococcus provasolii</name>
    <dbReference type="NCBI Taxonomy" id="41880"/>
    <lineage>
        <taxon>Eukaryota</taxon>
        <taxon>Viridiplantae</taxon>
        <taxon>Chlorophyta</taxon>
        <taxon>Pseudoscourfieldiophyceae</taxon>
        <taxon>Pseudoscourfieldiales</taxon>
        <taxon>Pycnococcaceae</taxon>
        <taxon>Pycnococcus</taxon>
    </lineage>
</organism>
<name>A0A7S3DZH6_9CHLO</name>
<dbReference type="AlphaFoldDB" id="A0A7S3DZH6"/>
<gene>
    <name evidence="1" type="ORF">PPRO1316_LOCUS183</name>
</gene>
<dbReference type="EMBL" id="HBHV01000277">
    <property type="protein sequence ID" value="CAE0007700.1"/>
    <property type="molecule type" value="Transcribed_RNA"/>
</dbReference>
<accession>A0A7S3DZH6</accession>